<keyword evidence="3" id="KW-1185">Reference proteome</keyword>
<proteinExistence type="predicted"/>
<sequence length="244" mass="28024">MFTIHIRLNKMKKIILALLLNTICYSQSATITYNFKILEDKKLLESPYIGKIFSEQIKAAKFLEFKLVFSDTISKFENIQTMGMGEQNISSVLMASRCVKPKFIYNDTLYHNNQEGVFTENKYLIASPLNKNWVLTNETKKIDNYTCYKATSEYIVINGKGEFHHPVIAWFCPELPYSFGPAGYGGLPGLILELQEWNNVFGAIKIEFKPLDEPIVLPTKGIKIADQDYQNKVGEAFMKEFDRN</sequence>
<feature type="chain" id="PRO_5047434437" evidence="1">
    <location>
        <begin position="29"/>
        <end position="244"/>
    </location>
</feature>
<gene>
    <name evidence="2" type="ORF">KK2020170_06630</name>
</gene>
<dbReference type="EMBL" id="AP024749">
    <property type="protein sequence ID" value="BCY27795.1"/>
    <property type="molecule type" value="Genomic_DNA"/>
</dbReference>
<evidence type="ECO:0000313" key="3">
    <source>
        <dbReference type="Proteomes" id="UP000825258"/>
    </source>
</evidence>
<protein>
    <submittedName>
        <fullName evidence="2">GLPGLI family protein</fullName>
    </submittedName>
</protein>
<dbReference type="InterPro" id="IPR005901">
    <property type="entry name" value="GLPGLI"/>
</dbReference>
<dbReference type="Pfam" id="PF09697">
    <property type="entry name" value="Porph_ging"/>
    <property type="match status" value="1"/>
</dbReference>
<feature type="signal peptide" evidence="1">
    <location>
        <begin position="1"/>
        <end position="28"/>
    </location>
</feature>
<organism evidence="2 3">
    <name type="scientific">Flavobacterium okayamense</name>
    <dbReference type="NCBI Taxonomy" id="2830782"/>
    <lineage>
        <taxon>Bacteria</taxon>
        <taxon>Pseudomonadati</taxon>
        <taxon>Bacteroidota</taxon>
        <taxon>Flavobacteriia</taxon>
        <taxon>Flavobacteriales</taxon>
        <taxon>Flavobacteriaceae</taxon>
        <taxon>Flavobacterium</taxon>
    </lineage>
</organism>
<keyword evidence="1" id="KW-0732">Signal</keyword>
<name>A0ABN6HTG8_9FLAO</name>
<evidence type="ECO:0000256" key="1">
    <source>
        <dbReference type="SAM" id="SignalP"/>
    </source>
</evidence>
<dbReference type="Proteomes" id="UP000825258">
    <property type="component" value="Chromosome"/>
</dbReference>
<accession>A0ABN6HTG8</accession>
<evidence type="ECO:0000313" key="2">
    <source>
        <dbReference type="EMBL" id="BCY27795.1"/>
    </source>
</evidence>
<reference evidence="2 3" key="1">
    <citation type="submission" date="2021-06" db="EMBL/GenBank/DDBJ databases">
        <title>Whole genome sequences of Flavobacterium sp. KK2020170 and assembly.</title>
        <authorList>
            <person name="Kitahara K."/>
            <person name="Miyoshi S."/>
            <person name="Uesaka K."/>
        </authorList>
    </citation>
    <scope>NUCLEOTIDE SEQUENCE [LARGE SCALE GENOMIC DNA]</scope>
    <source>
        <strain evidence="2 3">KK2020170</strain>
    </source>
</reference>
<dbReference type="NCBIfam" id="TIGR01200">
    <property type="entry name" value="GLPGLI"/>
    <property type="match status" value="1"/>
</dbReference>